<evidence type="ECO:0000256" key="3">
    <source>
        <dbReference type="ARBA" id="ARBA00022840"/>
    </source>
</evidence>
<dbReference type="GO" id="GO:0017168">
    <property type="term" value="F:5-oxoprolinase (ATP-hydrolyzing) activity"/>
    <property type="evidence" value="ECO:0007669"/>
    <property type="project" value="UniProtKB-EC"/>
</dbReference>
<proteinExistence type="predicted"/>
<dbReference type="PANTHER" id="PTHR34698">
    <property type="entry name" value="5-OXOPROLINASE SUBUNIT B"/>
    <property type="match status" value="1"/>
</dbReference>
<dbReference type="Proteomes" id="UP001589838">
    <property type="component" value="Unassembled WGS sequence"/>
</dbReference>
<dbReference type="NCBIfam" id="TIGR00370">
    <property type="entry name" value="5-oxoprolinase subunit PxpB"/>
    <property type="match status" value="1"/>
</dbReference>
<dbReference type="EC" id="3.5.2.9" evidence="5"/>
<reference evidence="5 6" key="1">
    <citation type="submission" date="2024-09" db="EMBL/GenBank/DDBJ databases">
        <authorList>
            <person name="Sun Q."/>
            <person name="Mori K."/>
        </authorList>
    </citation>
    <scope>NUCLEOTIDE SEQUENCE [LARGE SCALE GENOMIC DNA]</scope>
    <source>
        <strain evidence="5 6">NCAIM B.02610</strain>
    </source>
</reference>
<keyword evidence="6" id="KW-1185">Reference proteome</keyword>
<dbReference type="PANTHER" id="PTHR34698:SF2">
    <property type="entry name" value="5-OXOPROLINASE SUBUNIT B"/>
    <property type="match status" value="1"/>
</dbReference>
<dbReference type="RefSeq" id="WP_335963375.1">
    <property type="nucleotide sequence ID" value="NZ_JAXBLX010000048.1"/>
</dbReference>
<dbReference type="InterPro" id="IPR010016">
    <property type="entry name" value="PxpB"/>
</dbReference>
<comment type="caution">
    <text evidence="5">The sequence shown here is derived from an EMBL/GenBank/DDBJ whole genome shotgun (WGS) entry which is preliminary data.</text>
</comment>
<sequence>MSLNGGKECNIHPLGDRAIMVTFGTTIDVSLHQKVKTLTQYLDTCSLEGMVEYVPAFTSVTVYYDPVRVLQIEKKVCPENSETAYEIMYSKLSEIVLHLGEAMKEETREVEIPVCYGGEFGPDLEFVAKHNSLNPDEVIHIHSKGEYLVYMIGFAPGFPYLGGMPEQIAAPRRSEPRMKIAKGSVGIAGKQTGVYSIESPGGWQIIGRSPLEFFRPKENPPSLLQPGDVIRFKPISFEEYSAYGRDSL</sequence>
<dbReference type="SUPFAM" id="SSF160467">
    <property type="entry name" value="PH0987 N-terminal domain-like"/>
    <property type="match status" value="1"/>
</dbReference>
<organism evidence="5 6">
    <name type="scientific">Halalkalibacter kiskunsagensis</name>
    <dbReference type="NCBI Taxonomy" id="1548599"/>
    <lineage>
        <taxon>Bacteria</taxon>
        <taxon>Bacillati</taxon>
        <taxon>Bacillota</taxon>
        <taxon>Bacilli</taxon>
        <taxon>Bacillales</taxon>
        <taxon>Bacillaceae</taxon>
        <taxon>Halalkalibacter</taxon>
    </lineage>
</organism>
<dbReference type="Pfam" id="PF02682">
    <property type="entry name" value="CT_C_D"/>
    <property type="match status" value="1"/>
</dbReference>
<dbReference type="InterPro" id="IPR003833">
    <property type="entry name" value="CT_C_D"/>
</dbReference>
<keyword evidence="2 5" id="KW-0378">Hydrolase</keyword>
<evidence type="ECO:0000259" key="4">
    <source>
        <dbReference type="SMART" id="SM00796"/>
    </source>
</evidence>
<dbReference type="EMBL" id="JBHLUX010000080">
    <property type="protein sequence ID" value="MFC0472521.1"/>
    <property type="molecule type" value="Genomic_DNA"/>
</dbReference>
<evidence type="ECO:0000256" key="2">
    <source>
        <dbReference type="ARBA" id="ARBA00022801"/>
    </source>
</evidence>
<dbReference type="SMART" id="SM00796">
    <property type="entry name" value="AHS1"/>
    <property type="match status" value="1"/>
</dbReference>
<name>A0ABV6KGS2_9BACI</name>
<keyword evidence="1" id="KW-0547">Nucleotide-binding</keyword>
<protein>
    <submittedName>
        <fullName evidence="5">5-oxoprolinase subunit PxpB</fullName>
        <ecNumber evidence="5">3.5.2.9</ecNumber>
    </submittedName>
</protein>
<dbReference type="Gene3D" id="3.30.1360.40">
    <property type="match status" value="1"/>
</dbReference>
<feature type="domain" description="Carboxyltransferase" evidence="4">
    <location>
        <begin position="9"/>
        <end position="224"/>
    </location>
</feature>
<evidence type="ECO:0000313" key="5">
    <source>
        <dbReference type="EMBL" id="MFC0472521.1"/>
    </source>
</evidence>
<evidence type="ECO:0000313" key="6">
    <source>
        <dbReference type="Proteomes" id="UP001589838"/>
    </source>
</evidence>
<evidence type="ECO:0000256" key="1">
    <source>
        <dbReference type="ARBA" id="ARBA00022741"/>
    </source>
</evidence>
<dbReference type="InterPro" id="IPR029000">
    <property type="entry name" value="Cyclophilin-like_dom_sf"/>
</dbReference>
<accession>A0ABV6KGS2</accession>
<keyword evidence="3" id="KW-0067">ATP-binding</keyword>
<gene>
    <name evidence="5" type="primary">pxpB</name>
    <name evidence="5" type="ORF">ACFFHM_19060</name>
</gene>
<dbReference type="Gene3D" id="2.40.100.10">
    <property type="entry name" value="Cyclophilin-like"/>
    <property type="match status" value="1"/>
</dbReference>
<dbReference type="SUPFAM" id="SSF50891">
    <property type="entry name" value="Cyclophilin-like"/>
    <property type="match status" value="1"/>
</dbReference>